<sequence>MWDFNQCDPRRCSGRRLARVGALRSLRLTQPCRGLLLTPTATVALSPADGDTLRRGGLTVVDCSWARVDEIDWRVLRGGVPRLLPFLLAANPVNYGRPLKLTCAEALAAGLWIGGERSQARAVMGHFGWGESFFALNAELLDAYAATADSAGVVAVQAAYIDSCEREVTAREAEKEAARERRAGGAGGGWGALAADGSSSEEEGEDIGGFRRAGWDVEEEEGAGCDWVLSLRGIPVLFGSLYSHALL</sequence>
<dbReference type="EMBL" id="CM020620">
    <property type="protein sequence ID" value="KAK1869878.1"/>
    <property type="molecule type" value="Genomic_DNA"/>
</dbReference>
<comment type="caution">
    <text evidence="1">The sequence shown here is derived from an EMBL/GenBank/DDBJ whole genome shotgun (WGS) entry which is preliminary data.</text>
</comment>
<gene>
    <name evidence="1" type="ORF">I4F81_012343</name>
</gene>
<accession>A0ACC3CJ28</accession>
<organism evidence="1 2">
    <name type="scientific">Pyropia yezoensis</name>
    <name type="common">Susabi-nori</name>
    <name type="synonym">Porphyra yezoensis</name>
    <dbReference type="NCBI Taxonomy" id="2788"/>
    <lineage>
        <taxon>Eukaryota</taxon>
        <taxon>Rhodophyta</taxon>
        <taxon>Bangiophyceae</taxon>
        <taxon>Bangiales</taxon>
        <taxon>Bangiaceae</taxon>
        <taxon>Pyropia</taxon>
    </lineage>
</organism>
<dbReference type="Proteomes" id="UP000798662">
    <property type="component" value="Chromosome 3"/>
</dbReference>
<protein>
    <submittedName>
        <fullName evidence="1">Uncharacterized protein</fullName>
    </submittedName>
</protein>
<evidence type="ECO:0000313" key="1">
    <source>
        <dbReference type="EMBL" id="KAK1869878.1"/>
    </source>
</evidence>
<name>A0ACC3CJ28_PYRYE</name>
<proteinExistence type="predicted"/>
<evidence type="ECO:0000313" key="2">
    <source>
        <dbReference type="Proteomes" id="UP000798662"/>
    </source>
</evidence>
<keyword evidence="2" id="KW-1185">Reference proteome</keyword>
<reference evidence="1" key="1">
    <citation type="submission" date="2019-11" db="EMBL/GenBank/DDBJ databases">
        <title>Nori genome reveals adaptations in red seaweeds to the harsh intertidal environment.</title>
        <authorList>
            <person name="Wang D."/>
            <person name="Mao Y."/>
        </authorList>
    </citation>
    <scope>NUCLEOTIDE SEQUENCE</scope>
    <source>
        <tissue evidence="1">Gametophyte</tissue>
    </source>
</reference>